<organism evidence="1 2">
    <name type="scientific">Aspergillus novofumigatus (strain IBT 16806)</name>
    <dbReference type="NCBI Taxonomy" id="1392255"/>
    <lineage>
        <taxon>Eukaryota</taxon>
        <taxon>Fungi</taxon>
        <taxon>Dikarya</taxon>
        <taxon>Ascomycota</taxon>
        <taxon>Pezizomycotina</taxon>
        <taxon>Eurotiomycetes</taxon>
        <taxon>Eurotiomycetidae</taxon>
        <taxon>Eurotiales</taxon>
        <taxon>Aspergillaceae</taxon>
        <taxon>Aspergillus</taxon>
        <taxon>Aspergillus subgen. Fumigati</taxon>
    </lineage>
</organism>
<proteinExistence type="predicted"/>
<dbReference type="AlphaFoldDB" id="A0A2I1BUQ3"/>
<protein>
    <submittedName>
        <fullName evidence="1">Uncharacterized protein</fullName>
    </submittedName>
</protein>
<gene>
    <name evidence="1" type="ORF">P174DRAFT_435807</name>
</gene>
<dbReference type="Proteomes" id="UP000234474">
    <property type="component" value="Unassembled WGS sequence"/>
</dbReference>
<sequence length="142" mass="16152">MIYLKGALCKQFTAFFNLNHKDSLTTIELQALAGRAYKSDDKPITKEESNEQEVFKDIKNIIEFDSNKELITVTFSHTSLGDFFRNINEGKVSAVKDRLPTRVIYNDAKAHVLKICLKVLTNTEFSEKPKDPSVMLNYATSN</sequence>
<reference evidence="2" key="1">
    <citation type="journal article" date="2018" name="Proc. Natl. Acad. Sci. U.S.A.">
        <title>Linking secondary metabolites to gene clusters through genome sequencing of six diverse Aspergillus species.</title>
        <authorList>
            <person name="Kaerboelling I."/>
            <person name="Vesth T.C."/>
            <person name="Frisvad J.C."/>
            <person name="Nybo J.L."/>
            <person name="Theobald S."/>
            <person name="Kuo A."/>
            <person name="Bowyer P."/>
            <person name="Matsuda Y."/>
            <person name="Mondo S."/>
            <person name="Lyhne E.K."/>
            <person name="Kogle M.E."/>
            <person name="Clum A."/>
            <person name="Lipzen A."/>
            <person name="Salamov A."/>
            <person name="Ngan C.Y."/>
            <person name="Daum C."/>
            <person name="Chiniquy J."/>
            <person name="Barry K."/>
            <person name="LaButti K."/>
            <person name="Haridas S."/>
            <person name="Simmons B.A."/>
            <person name="Magnuson J.K."/>
            <person name="Mortensen U.H."/>
            <person name="Larsen T.O."/>
            <person name="Grigoriev I.V."/>
            <person name="Baker S.E."/>
            <person name="Andersen M.R."/>
        </authorList>
    </citation>
    <scope>NUCLEOTIDE SEQUENCE [LARGE SCALE GENOMIC DNA]</scope>
    <source>
        <strain evidence="2">IBT 16806</strain>
    </source>
</reference>
<dbReference type="GeneID" id="36533284"/>
<dbReference type="OrthoDB" id="448455at2759"/>
<dbReference type="VEuPathDB" id="FungiDB:P174DRAFT_435807"/>
<accession>A0A2I1BUQ3</accession>
<name>A0A2I1BUQ3_ASPN1</name>
<comment type="caution">
    <text evidence="1">The sequence shown here is derived from an EMBL/GenBank/DDBJ whole genome shotgun (WGS) entry which is preliminary data.</text>
</comment>
<evidence type="ECO:0000313" key="1">
    <source>
        <dbReference type="EMBL" id="PKX89118.1"/>
    </source>
</evidence>
<dbReference type="EMBL" id="MSZS01000011">
    <property type="protein sequence ID" value="PKX89118.1"/>
    <property type="molecule type" value="Genomic_DNA"/>
</dbReference>
<dbReference type="RefSeq" id="XP_024677713.1">
    <property type="nucleotide sequence ID" value="XM_024825959.1"/>
</dbReference>
<evidence type="ECO:0000313" key="2">
    <source>
        <dbReference type="Proteomes" id="UP000234474"/>
    </source>
</evidence>
<keyword evidence="2" id="KW-1185">Reference proteome</keyword>